<dbReference type="InParanoid" id="M4BSR2"/>
<reference evidence="1" key="2">
    <citation type="submission" date="2015-06" db="UniProtKB">
        <authorList>
            <consortium name="EnsemblProtists"/>
        </authorList>
    </citation>
    <scope>IDENTIFICATION</scope>
    <source>
        <strain evidence="1">Emoy2</strain>
    </source>
</reference>
<name>M4BSR2_HYAAE</name>
<dbReference type="Proteomes" id="UP000011713">
    <property type="component" value="Unassembled WGS sequence"/>
</dbReference>
<evidence type="ECO:0000313" key="2">
    <source>
        <dbReference type="Proteomes" id="UP000011713"/>
    </source>
</evidence>
<evidence type="ECO:0000313" key="1">
    <source>
        <dbReference type="EnsemblProtists" id="HpaP809496"/>
    </source>
</evidence>
<sequence>MNDITSITHCKCCREEGHSTPKPNSPSLEFGFAEFLGSVREKDMRAVRGQLARAQRGGGDRHYPELLFSWLLTGEN</sequence>
<reference evidence="2" key="1">
    <citation type="journal article" date="2010" name="Science">
        <title>Signatures of adaptation to obligate biotrophy in the Hyaloperonospora arabidopsidis genome.</title>
        <authorList>
            <person name="Baxter L."/>
            <person name="Tripathy S."/>
            <person name="Ishaque N."/>
            <person name="Boot N."/>
            <person name="Cabral A."/>
            <person name="Kemen E."/>
            <person name="Thines M."/>
            <person name="Ah-Fong A."/>
            <person name="Anderson R."/>
            <person name="Badejoko W."/>
            <person name="Bittner-Eddy P."/>
            <person name="Boore J.L."/>
            <person name="Chibucos M.C."/>
            <person name="Coates M."/>
            <person name="Dehal P."/>
            <person name="Delehaunty K."/>
            <person name="Dong S."/>
            <person name="Downton P."/>
            <person name="Dumas B."/>
            <person name="Fabro G."/>
            <person name="Fronick C."/>
            <person name="Fuerstenberg S.I."/>
            <person name="Fulton L."/>
            <person name="Gaulin E."/>
            <person name="Govers F."/>
            <person name="Hughes L."/>
            <person name="Humphray S."/>
            <person name="Jiang R.H."/>
            <person name="Judelson H."/>
            <person name="Kamoun S."/>
            <person name="Kyung K."/>
            <person name="Meijer H."/>
            <person name="Minx P."/>
            <person name="Morris P."/>
            <person name="Nelson J."/>
            <person name="Phuntumart V."/>
            <person name="Qutob D."/>
            <person name="Rehmany A."/>
            <person name="Rougon-Cardoso A."/>
            <person name="Ryden P."/>
            <person name="Torto-Alalibo T."/>
            <person name="Studholme D."/>
            <person name="Wang Y."/>
            <person name="Win J."/>
            <person name="Wood J."/>
            <person name="Clifton S.W."/>
            <person name="Rogers J."/>
            <person name="Van den Ackerveken G."/>
            <person name="Jones J.D."/>
            <person name="McDowell J.M."/>
            <person name="Beynon J."/>
            <person name="Tyler B.M."/>
        </authorList>
    </citation>
    <scope>NUCLEOTIDE SEQUENCE [LARGE SCALE GENOMIC DNA]</scope>
    <source>
        <strain evidence="2">Emoy2</strain>
    </source>
</reference>
<proteinExistence type="predicted"/>
<dbReference type="HOGENOM" id="CLU_2659795_0_0_1"/>
<dbReference type="AlphaFoldDB" id="M4BSR2"/>
<accession>M4BSR2</accession>
<organism evidence="1 2">
    <name type="scientific">Hyaloperonospora arabidopsidis (strain Emoy2)</name>
    <name type="common">Downy mildew agent</name>
    <name type="synonym">Peronospora arabidopsidis</name>
    <dbReference type="NCBI Taxonomy" id="559515"/>
    <lineage>
        <taxon>Eukaryota</taxon>
        <taxon>Sar</taxon>
        <taxon>Stramenopiles</taxon>
        <taxon>Oomycota</taxon>
        <taxon>Peronosporomycetes</taxon>
        <taxon>Peronosporales</taxon>
        <taxon>Peronosporaceae</taxon>
        <taxon>Hyaloperonospora</taxon>
    </lineage>
</organism>
<dbReference type="VEuPathDB" id="FungiDB:HpaG809496"/>
<dbReference type="EMBL" id="JH597779">
    <property type="status" value="NOT_ANNOTATED_CDS"/>
    <property type="molecule type" value="Genomic_DNA"/>
</dbReference>
<protein>
    <submittedName>
        <fullName evidence="1">Uncharacterized protein</fullName>
    </submittedName>
</protein>
<dbReference type="EnsemblProtists" id="HpaT809496">
    <property type="protein sequence ID" value="HpaP809496"/>
    <property type="gene ID" value="HpaG809496"/>
</dbReference>
<keyword evidence="2" id="KW-1185">Reference proteome</keyword>